<evidence type="ECO:0000313" key="1">
    <source>
        <dbReference type="EMBL" id="KFM76269.1"/>
    </source>
</evidence>
<sequence length="424" mass="48919">MQKILGYVVGQLGPISLFDLRYQLLHAPLPVPKHVQDPPYYQLLNDAKPLWEKYMPPLESRLLFVLVEGLLYSPTLRVMYSEVIEEDLDDAMKDYFDFSIQIDLEKDIISLPKLLDWYAMDFSKDDESDLDKAPYEGLINLLSTLVRSPLDELFQDLLSADSMLNFSENIDSSGKKQLPFTLEFQPPLQSFGIKLEYVTPKVVHPNPDCTKFTPLMDPQPVVLNYIKEKCVVLHQLIEVARDESIPEFSGGNISFEAFTKELLSSFEWSSKIPVINLLRFYKNLLMTNDAEYSWFSSALSPFPNKKFYTHQIEACFRPGKWQNALLYIDIFLENCDKDEWTAELTRLLILEHIASINPASSSDVPCRYALCINDVVHRANTVLQNIYKWSDSFAIQALKFCLSDKKILRHPNVHNSLKTKLKEI</sequence>
<proteinExistence type="predicted"/>
<evidence type="ECO:0000313" key="2">
    <source>
        <dbReference type="Proteomes" id="UP000054359"/>
    </source>
</evidence>
<accession>A0A087UFY0</accession>
<organism evidence="1 2">
    <name type="scientific">Stegodyphus mimosarum</name>
    <name type="common">African social velvet spider</name>
    <dbReference type="NCBI Taxonomy" id="407821"/>
    <lineage>
        <taxon>Eukaryota</taxon>
        <taxon>Metazoa</taxon>
        <taxon>Ecdysozoa</taxon>
        <taxon>Arthropoda</taxon>
        <taxon>Chelicerata</taxon>
        <taxon>Arachnida</taxon>
        <taxon>Araneae</taxon>
        <taxon>Araneomorphae</taxon>
        <taxon>Entelegynae</taxon>
        <taxon>Eresoidea</taxon>
        <taxon>Eresidae</taxon>
        <taxon>Stegodyphus</taxon>
    </lineage>
</organism>
<protein>
    <submittedName>
        <fullName evidence="1">Uncharacterized protein</fullName>
    </submittedName>
</protein>
<dbReference type="EMBL" id="KK119634">
    <property type="protein sequence ID" value="KFM76269.1"/>
    <property type="molecule type" value="Genomic_DNA"/>
</dbReference>
<dbReference type="OrthoDB" id="6514509at2759"/>
<dbReference type="AlphaFoldDB" id="A0A087UFY0"/>
<reference evidence="1 2" key="1">
    <citation type="submission" date="2013-11" db="EMBL/GenBank/DDBJ databases">
        <title>Genome sequencing of Stegodyphus mimosarum.</title>
        <authorList>
            <person name="Bechsgaard J."/>
        </authorList>
    </citation>
    <scope>NUCLEOTIDE SEQUENCE [LARGE SCALE GENOMIC DNA]</scope>
</reference>
<dbReference type="PANTHER" id="PTHR46361:SF3">
    <property type="entry name" value="ELECTRON CARRIER_ PROTEIN DISULFIDE OXIDOREDUCTASE"/>
    <property type="match status" value="1"/>
</dbReference>
<name>A0A087UFY0_STEMI</name>
<gene>
    <name evidence="1" type="ORF">X975_06436</name>
</gene>
<keyword evidence="2" id="KW-1185">Reference proteome</keyword>
<dbReference type="STRING" id="407821.A0A087UFY0"/>
<dbReference type="PANTHER" id="PTHR46361">
    <property type="entry name" value="ELECTRON CARRIER/ PROTEIN DISULFIDE OXIDOREDUCTASE"/>
    <property type="match status" value="1"/>
</dbReference>
<dbReference type="Proteomes" id="UP000054359">
    <property type="component" value="Unassembled WGS sequence"/>
</dbReference>
<feature type="non-terminal residue" evidence="1">
    <location>
        <position position="424"/>
    </location>
</feature>